<dbReference type="SUPFAM" id="SSF52833">
    <property type="entry name" value="Thioredoxin-like"/>
    <property type="match status" value="1"/>
</dbReference>
<dbReference type="Proteomes" id="UP001315686">
    <property type="component" value="Unassembled WGS sequence"/>
</dbReference>
<comment type="similarity">
    <text evidence="2">Belongs to the thioredoxin family. DsbA subfamily.</text>
</comment>
<evidence type="ECO:0000313" key="9">
    <source>
        <dbReference type="EMBL" id="MBT0957820.1"/>
    </source>
</evidence>
<gene>
    <name evidence="9" type="ORF">IV417_10500</name>
</gene>
<feature type="domain" description="Thioredoxin" evidence="8">
    <location>
        <begin position="24"/>
        <end position="220"/>
    </location>
</feature>
<dbReference type="PANTHER" id="PTHR13887:SF14">
    <property type="entry name" value="DISULFIDE BOND FORMATION PROTEIN D"/>
    <property type="match status" value="1"/>
</dbReference>
<sequence>MNTWMKQACLATVVATLPWAVMAQTTTEEAPAETAEVAEDAVEAEAPQVLDMTMGQEDAPVTVIEYGSFTCPHCASFHVNTFSQIKENYIETGKVKFIHREVYFDRYGLWAGMMARCAGPERYFALTDLIYTQQGDWVSGGDAAGIAANLRKMGLTSGMDPETLDACMSDGAKAQALVNTFEENRVADDVTSTPTFIINGEKFTNMSFEDFAEVLDDKLGE</sequence>
<feature type="chain" id="PRO_5043022782" evidence="7">
    <location>
        <begin position="24"/>
        <end position="221"/>
    </location>
</feature>
<accession>A0AAP2G417</accession>
<dbReference type="Pfam" id="PF13462">
    <property type="entry name" value="Thioredoxin_4"/>
    <property type="match status" value="1"/>
</dbReference>
<protein>
    <submittedName>
        <fullName evidence="9">DsbA family protein</fullName>
    </submittedName>
</protein>
<dbReference type="InterPro" id="IPR012336">
    <property type="entry name" value="Thioredoxin-like_fold"/>
</dbReference>
<keyword evidence="3 7" id="KW-0732">Signal</keyword>
<keyword evidence="5" id="KW-1015">Disulfide bond</keyword>
<dbReference type="Gene3D" id="3.40.30.10">
    <property type="entry name" value="Glutaredoxin"/>
    <property type="match status" value="1"/>
</dbReference>
<dbReference type="InterPro" id="IPR013766">
    <property type="entry name" value="Thioredoxin_domain"/>
</dbReference>
<evidence type="ECO:0000256" key="4">
    <source>
        <dbReference type="ARBA" id="ARBA00023002"/>
    </source>
</evidence>
<evidence type="ECO:0000313" key="10">
    <source>
        <dbReference type="Proteomes" id="UP001315686"/>
    </source>
</evidence>
<evidence type="ECO:0000256" key="3">
    <source>
        <dbReference type="ARBA" id="ARBA00022729"/>
    </source>
</evidence>
<keyword evidence="4" id="KW-0560">Oxidoreductase</keyword>
<dbReference type="EMBL" id="JADQAZ010000002">
    <property type="protein sequence ID" value="MBT0957820.1"/>
    <property type="molecule type" value="Genomic_DNA"/>
</dbReference>
<reference evidence="9 10" key="1">
    <citation type="journal article" date="2021" name="Arch. Microbiol.">
        <title>Harenicola maris gen. nov., sp. nov. isolated from the Sea of Japan shallow sediments.</title>
        <authorList>
            <person name="Romanenko L.A."/>
            <person name="Kurilenko V.V."/>
            <person name="Chernysheva N.Y."/>
            <person name="Tekutyeva L.A."/>
            <person name="Velansky P.V."/>
            <person name="Svetashev V.I."/>
            <person name="Isaeva M.P."/>
        </authorList>
    </citation>
    <scope>NUCLEOTIDE SEQUENCE [LARGE SCALE GENOMIC DNA]</scope>
    <source>
        <strain evidence="9 10">KMM 3653</strain>
    </source>
</reference>
<dbReference type="GO" id="GO:0016491">
    <property type="term" value="F:oxidoreductase activity"/>
    <property type="evidence" value="ECO:0007669"/>
    <property type="project" value="UniProtKB-KW"/>
</dbReference>
<organism evidence="9 10">
    <name type="scientific">Harenicola maris</name>
    <dbReference type="NCBI Taxonomy" id="2841044"/>
    <lineage>
        <taxon>Bacteria</taxon>
        <taxon>Pseudomonadati</taxon>
        <taxon>Pseudomonadota</taxon>
        <taxon>Alphaproteobacteria</taxon>
        <taxon>Rhodobacterales</taxon>
        <taxon>Paracoccaceae</taxon>
        <taxon>Harenicola</taxon>
    </lineage>
</organism>
<dbReference type="PANTHER" id="PTHR13887">
    <property type="entry name" value="GLUTATHIONE S-TRANSFERASE KAPPA"/>
    <property type="match status" value="1"/>
</dbReference>
<comment type="caution">
    <text evidence="9">The sequence shown here is derived from an EMBL/GenBank/DDBJ whole genome shotgun (WGS) entry which is preliminary data.</text>
</comment>
<dbReference type="AlphaFoldDB" id="A0AAP2G417"/>
<evidence type="ECO:0000256" key="2">
    <source>
        <dbReference type="ARBA" id="ARBA00005791"/>
    </source>
</evidence>
<evidence type="ECO:0000256" key="5">
    <source>
        <dbReference type="ARBA" id="ARBA00023157"/>
    </source>
</evidence>
<dbReference type="RefSeq" id="WP_327794043.1">
    <property type="nucleotide sequence ID" value="NZ_JADQAZ010000002.1"/>
</dbReference>
<dbReference type="InterPro" id="IPR036249">
    <property type="entry name" value="Thioredoxin-like_sf"/>
</dbReference>
<comment type="function">
    <text evidence="1">May be required for disulfide bond formation in some proteins.</text>
</comment>
<name>A0AAP2G417_9RHOB</name>
<dbReference type="PROSITE" id="PS51352">
    <property type="entry name" value="THIOREDOXIN_2"/>
    <property type="match status" value="1"/>
</dbReference>
<evidence type="ECO:0000256" key="1">
    <source>
        <dbReference type="ARBA" id="ARBA00003565"/>
    </source>
</evidence>
<keyword evidence="10" id="KW-1185">Reference proteome</keyword>
<feature type="signal peptide" evidence="7">
    <location>
        <begin position="1"/>
        <end position="23"/>
    </location>
</feature>
<evidence type="ECO:0000259" key="8">
    <source>
        <dbReference type="PROSITE" id="PS51352"/>
    </source>
</evidence>
<evidence type="ECO:0000256" key="7">
    <source>
        <dbReference type="SAM" id="SignalP"/>
    </source>
</evidence>
<evidence type="ECO:0000256" key="6">
    <source>
        <dbReference type="ARBA" id="ARBA00023284"/>
    </source>
</evidence>
<keyword evidence="6" id="KW-0676">Redox-active center</keyword>
<proteinExistence type="inferred from homology"/>